<name>A0A841BN16_9ACTN</name>
<accession>A0A841BN16</accession>
<dbReference type="Proteomes" id="UP000587527">
    <property type="component" value="Unassembled WGS sequence"/>
</dbReference>
<feature type="chain" id="PRO_5032448519" evidence="1">
    <location>
        <begin position="26"/>
        <end position="294"/>
    </location>
</feature>
<keyword evidence="1" id="KW-0732">Signal</keyword>
<feature type="signal peptide" evidence="1">
    <location>
        <begin position="1"/>
        <end position="25"/>
    </location>
</feature>
<comment type="caution">
    <text evidence="2">The sequence shown here is derived from an EMBL/GenBank/DDBJ whole genome shotgun (WGS) entry which is preliminary data.</text>
</comment>
<dbReference type="EMBL" id="JACHMN010000002">
    <property type="protein sequence ID" value="MBB5868676.1"/>
    <property type="molecule type" value="Genomic_DNA"/>
</dbReference>
<keyword evidence="3" id="KW-1185">Reference proteome</keyword>
<organism evidence="2 3">
    <name type="scientific">Allocatelliglobosispora scoriae</name>
    <dbReference type="NCBI Taxonomy" id="643052"/>
    <lineage>
        <taxon>Bacteria</taxon>
        <taxon>Bacillati</taxon>
        <taxon>Actinomycetota</taxon>
        <taxon>Actinomycetes</taxon>
        <taxon>Micromonosporales</taxon>
        <taxon>Micromonosporaceae</taxon>
        <taxon>Allocatelliglobosispora</taxon>
    </lineage>
</organism>
<sequence>MRRILGGMTAALLILLFAPAIPAHAVSERHEQTSTTSLVQDKSATVACAGNKIVVGVGAYISGGNGGVALTGVVPAAGLGSVTAYANAQANHSTPWSVTVFAVCRYQPNLGTERVAAAAVDGNTATATCTANKVVVSTGFRINGALGGGKYLTGILPSADISSVAVTSNIPATAASPLYTFALCAWPQPQSWQRTRSAGLVTATATKTGLADPPAMQYGWAETFGGGAVITGTGAALIDGFGANAALEGTFAHASRVAGSSLATVGSRSVGLDSGEWGVDTYGDWIGAWYAAES</sequence>
<dbReference type="AlphaFoldDB" id="A0A841BN16"/>
<evidence type="ECO:0000313" key="3">
    <source>
        <dbReference type="Proteomes" id="UP000587527"/>
    </source>
</evidence>
<reference evidence="2 3" key="1">
    <citation type="submission" date="2020-08" db="EMBL/GenBank/DDBJ databases">
        <title>Sequencing the genomes of 1000 actinobacteria strains.</title>
        <authorList>
            <person name="Klenk H.-P."/>
        </authorList>
    </citation>
    <scope>NUCLEOTIDE SEQUENCE [LARGE SCALE GENOMIC DNA]</scope>
    <source>
        <strain evidence="2 3">DSM 45362</strain>
    </source>
</reference>
<proteinExistence type="predicted"/>
<evidence type="ECO:0000256" key="1">
    <source>
        <dbReference type="SAM" id="SignalP"/>
    </source>
</evidence>
<evidence type="ECO:0000313" key="2">
    <source>
        <dbReference type="EMBL" id="MBB5868676.1"/>
    </source>
</evidence>
<gene>
    <name evidence="2" type="ORF">F4553_002055</name>
</gene>
<protein>
    <submittedName>
        <fullName evidence="2">Uncharacterized protein</fullName>
    </submittedName>
</protein>
<dbReference type="RefSeq" id="WP_184834785.1">
    <property type="nucleotide sequence ID" value="NZ_JACHMN010000002.1"/>
</dbReference>